<dbReference type="Proteomes" id="UP000295217">
    <property type="component" value="Unassembled WGS sequence"/>
</dbReference>
<dbReference type="PROSITE" id="PS51318">
    <property type="entry name" value="TAT"/>
    <property type="match status" value="1"/>
</dbReference>
<dbReference type="EMBL" id="SMLB01000027">
    <property type="protein sequence ID" value="TDD67619.1"/>
    <property type="molecule type" value="Genomic_DNA"/>
</dbReference>
<protein>
    <recommendedName>
        <fullName evidence="2">Amidohydrolase 3 domain-containing protein</fullName>
    </recommendedName>
</protein>
<feature type="region of interest" description="Disordered" evidence="1">
    <location>
        <begin position="1"/>
        <end position="34"/>
    </location>
</feature>
<dbReference type="InterPro" id="IPR013108">
    <property type="entry name" value="Amidohydro_3"/>
</dbReference>
<dbReference type="InterPro" id="IPR011059">
    <property type="entry name" value="Metal-dep_hydrolase_composite"/>
</dbReference>
<dbReference type="InterPro" id="IPR032466">
    <property type="entry name" value="Metal_Hydrolase"/>
</dbReference>
<feature type="compositionally biased region" description="Low complexity" evidence="1">
    <location>
        <begin position="80"/>
        <end position="96"/>
    </location>
</feature>
<dbReference type="SUPFAM" id="SSF51556">
    <property type="entry name" value="Metallo-dependent hydrolases"/>
    <property type="match status" value="1"/>
</dbReference>
<keyword evidence="4" id="KW-1185">Reference proteome</keyword>
<sequence>MNNAIARSVQFSYTPGPELRPTRCPDPGRSERPVGRRCRLMSEDEHRAERGSGPSRREVLRTGAAAGVAAAMAGAGAHAAHAAHTTTSTGTTTTTTPGVRGDTDLALVNGRIHTMDANDTVVSHVLIRNGRFIAVGDGPMRAQGRPFDVVNLRGRTAIPGIIDNHNHIVLMGNRPGHHTPLENAYSVADVQETYALRAKDLPAGAWITTIGGFHRNHLVPPDQPPRLPTRAELDEAVPDHPVYLSESFSGPSATNSAGRAFFAGLGIPVGDDGSIVAGNPTGRATLALRQTLLTPDERKRGTVDAIAYGLSLGVTTHLDQGAFQATNTPSDGAAHEDNFTMHLPFLSLLEERRLDARLRINFLHMESDQGTPELAARLRNAFPFFGGDLARTGGIGEFIAQGTGPASPFLAAARKVAAAGWRAEVHSLSATDFQQEIQAFEAVNAETPITDLRWVVAHVPFITREYVDRLDALGGGLSLTGWRYLAGSPAQNGPPFRMIADSGIHAGMSSDGMQIAPMNPWLHMYYATTGRNARGVLINDGQQLTRPEVLRLYTRDNGWFLREEDELGSIEVGKHADLAVLDRDYFTVPDEELKQLRSLFTVVGGRVVHDPGRWAR</sequence>
<dbReference type="Gene3D" id="3.10.310.70">
    <property type="match status" value="1"/>
</dbReference>
<dbReference type="Gene3D" id="3.20.20.140">
    <property type="entry name" value="Metal-dependent hydrolases"/>
    <property type="match status" value="1"/>
</dbReference>
<dbReference type="Gene3D" id="2.30.40.10">
    <property type="entry name" value="Urease, subunit C, domain 1"/>
    <property type="match status" value="1"/>
</dbReference>
<feature type="compositionally biased region" description="Basic and acidic residues" evidence="1">
    <location>
        <begin position="20"/>
        <end position="34"/>
    </location>
</feature>
<evidence type="ECO:0000256" key="1">
    <source>
        <dbReference type="SAM" id="MobiDB-lite"/>
    </source>
</evidence>
<name>A0A4R5A9P8_9ACTN</name>
<evidence type="ECO:0000313" key="3">
    <source>
        <dbReference type="EMBL" id="TDD67619.1"/>
    </source>
</evidence>
<dbReference type="PANTHER" id="PTHR22642">
    <property type="entry name" value="IMIDAZOLONEPROPIONASE"/>
    <property type="match status" value="1"/>
</dbReference>
<dbReference type="OrthoDB" id="3173428at2"/>
<dbReference type="AlphaFoldDB" id="A0A4R5A9P8"/>
<feature type="region of interest" description="Disordered" evidence="1">
    <location>
        <begin position="80"/>
        <end position="101"/>
    </location>
</feature>
<evidence type="ECO:0000259" key="2">
    <source>
        <dbReference type="Pfam" id="PF07969"/>
    </source>
</evidence>
<gene>
    <name evidence="3" type="ORF">E1262_18380</name>
</gene>
<dbReference type="PANTHER" id="PTHR22642:SF21">
    <property type="entry name" value="PERIPLASMIC PROTEIN"/>
    <property type="match status" value="1"/>
</dbReference>
<dbReference type="InterPro" id="IPR006311">
    <property type="entry name" value="TAT_signal"/>
</dbReference>
<proteinExistence type="predicted"/>
<dbReference type="SUPFAM" id="SSF51338">
    <property type="entry name" value="Composite domain of metallo-dependent hydrolases"/>
    <property type="match status" value="1"/>
</dbReference>
<evidence type="ECO:0000313" key="4">
    <source>
        <dbReference type="Proteomes" id="UP000295217"/>
    </source>
</evidence>
<comment type="caution">
    <text evidence="3">The sequence shown here is derived from an EMBL/GenBank/DDBJ whole genome shotgun (WGS) entry which is preliminary data.</text>
</comment>
<dbReference type="Pfam" id="PF07969">
    <property type="entry name" value="Amidohydro_3"/>
    <property type="match status" value="1"/>
</dbReference>
<accession>A0A4R5A9P8</accession>
<reference evidence="3 4" key="1">
    <citation type="submission" date="2019-02" db="EMBL/GenBank/DDBJ databases">
        <title>Draft genome sequences of novel Actinobacteria.</title>
        <authorList>
            <person name="Sahin N."/>
            <person name="Ay H."/>
            <person name="Saygin H."/>
        </authorList>
    </citation>
    <scope>NUCLEOTIDE SEQUENCE [LARGE SCALE GENOMIC DNA]</scope>
    <source>
        <strain evidence="3 4">8K307</strain>
    </source>
</reference>
<feature type="compositionally biased region" description="Polar residues" evidence="1">
    <location>
        <begin position="1"/>
        <end position="13"/>
    </location>
</feature>
<organism evidence="3 4">
    <name type="scientific">Jiangella aurantiaca</name>
    <dbReference type="NCBI Taxonomy" id="2530373"/>
    <lineage>
        <taxon>Bacteria</taxon>
        <taxon>Bacillati</taxon>
        <taxon>Actinomycetota</taxon>
        <taxon>Actinomycetes</taxon>
        <taxon>Jiangellales</taxon>
        <taxon>Jiangellaceae</taxon>
        <taxon>Jiangella</taxon>
    </lineage>
</organism>
<dbReference type="GO" id="GO:0016810">
    <property type="term" value="F:hydrolase activity, acting on carbon-nitrogen (but not peptide) bonds"/>
    <property type="evidence" value="ECO:0007669"/>
    <property type="project" value="InterPro"/>
</dbReference>
<feature type="domain" description="Amidohydrolase 3" evidence="2">
    <location>
        <begin position="148"/>
        <end position="609"/>
    </location>
</feature>